<dbReference type="GO" id="GO:0003755">
    <property type="term" value="F:peptidyl-prolyl cis-trans isomerase activity"/>
    <property type="evidence" value="ECO:0007669"/>
    <property type="project" value="UniProtKB-UniRule"/>
</dbReference>
<evidence type="ECO:0000313" key="10">
    <source>
        <dbReference type="Proteomes" id="UP000295554"/>
    </source>
</evidence>
<keyword evidence="6 7" id="KW-0413">Isomerase</keyword>
<comment type="catalytic activity">
    <reaction evidence="7">
        <text>[protein]-peptidylproline (omega=180) = [protein]-peptidylproline (omega=0)</text>
        <dbReference type="Rhea" id="RHEA:16237"/>
        <dbReference type="Rhea" id="RHEA-COMP:10747"/>
        <dbReference type="Rhea" id="RHEA-COMP:10748"/>
        <dbReference type="ChEBI" id="CHEBI:83833"/>
        <dbReference type="ChEBI" id="CHEBI:83834"/>
        <dbReference type="EC" id="5.2.1.8"/>
    </reaction>
</comment>
<dbReference type="InterPro" id="IPR046357">
    <property type="entry name" value="PPIase_dom_sf"/>
</dbReference>
<dbReference type="Pfam" id="PF13616">
    <property type="entry name" value="Rotamase_3"/>
    <property type="match status" value="1"/>
</dbReference>
<feature type="signal peptide" evidence="7">
    <location>
        <begin position="1"/>
        <end position="24"/>
    </location>
</feature>
<dbReference type="GO" id="GO:0051082">
    <property type="term" value="F:unfolded protein binding"/>
    <property type="evidence" value="ECO:0007669"/>
    <property type="project" value="UniProtKB-UniRule"/>
</dbReference>
<keyword evidence="10" id="KW-1185">Reference proteome</keyword>
<dbReference type="Proteomes" id="UP000295554">
    <property type="component" value="Unassembled WGS sequence"/>
</dbReference>
<dbReference type="HAMAP" id="MF_01183">
    <property type="entry name" value="Chaperone_SurA"/>
    <property type="match status" value="1"/>
</dbReference>
<proteinExistence type="inferred from homology"/>
<dbReference type="EC" id="5.2.1.8" evidence="7"/>
<dbReference type="InterPro" id="IPR015391">
    <property type="entry name" value="SurA_N"/>
</dbReference>
<name>A0A4R5LN22_9GAMM</name>
<comment type="subcellular location">
    <subcellularLocation>
        <location evidence="7">Periplasm</location>
    </subcellularLocation>
    <text evidence="7">Is capable of associating with the outer membrane.</text>
</comment>
<evidence type="ECO:0000256" key="2">
    <source>
        <dbReference type="ARBA" id="ARBA00022737"/>
    </source>
</evidence>
<feature type="domain" description="PpiC" evidence="8">
    <location>
        <begin position="282"/>
        <end position="381"/>
    </location>
</feature>
<sequence length="425" mass="47687" precursor="true">MNIKAMLLGACLAASTLATGMARAETEMLDQVVAIVEDDIIMASELRERVDSINQNLEARGVEMPPEEVIIRETLDRLILESIQLQKGQRVGVRITDAQLNDAMQRLAGQNGMTLDQFRLALEQQGQSYQGMREQIRKEMIIQRVQQGNVNQRIEITDQEVDNFLATEEGQKMTQPEYQILHALLAVSPSAPAAEAERAEAYVDKILAEIQAGSAFEEAVSAPGPYTFSGGNLGWRKLDDLPSLFSDLAPGLAKGETRKVRSDSGFHLIYMADRRGDESMVVNQTKVRHILVKPSEIMTDQQAQELVTSLKSRAEAGEDFAELAREYSEDIGSAQEGGDLGWTSPGQMVPEFEQTMQITAIGEISDPVRSQFGWHILEVLDRREEDMTDRATRNKAMNYLHNRKYQEELDAWLRQIRDEAFVDIK</sequence>
<organism evidence="9 10">
    <name type="scientific">Seongchinamella unica</name>
    <dbReference type="NCBI Taxonomy" id="2547392"/>
    <lineage>
        <taxon>Bacteria</taxon>
        <taxon>Pseudomonadati</taxon>
        <taxon>Pseudomonadota</taxon>
        <taxon>Gammaproteobacteria</taxon>
        <taxon>Cellvibrionales</taxon>
        <taxon>Halieaceae</taxon>
        <taxon>Seongchinamella</taxon>
    </lineage>
</organism>
<evidence type="ECO:0000313" key="9">
    <source>
        <dbReference type="EMBL" id="TDG11606.1"/>
    </source>
</evidence>
<comment type="function">
    <text evidence="7">Chaperone involved in the correct folding and assembly of outer membrane proteins. Recognizes specific patterns of aromatic residues and the orientation of their side chains, which are found more frequently in integral outer membrane proteins. May act in both early periplasmic and late outer membrane-associated steps of protein maturation.</text>
</comment>
<keyword evidence="3 7" id="KW-0574">Periplasm</keyword>
<dbReference type="InterPro" id="IPR027304">
    <property type="entry name" value="Trigger_fact/SurA_dom_sf"/>
</dbReference>
<dbReference type="InterPro" id="IPR000297">
    <property type="entry name" value="PPIase_PpiC"/>
</dbReference>
<dbReference type="EMBL" id="SMSE01000005">
    <property type="protein sequence ID" value="TDG11606.1"/>
    <property type="molecule type" value="Genomic_DNA"/>
</dbReference>
<evidence type="ECO:0000256" key="6">
    <source>
        <dbReference type="ARBA" id="ARBA00023235"/>
    </source>
</evidence>
<gene>
    <name evidence="7" type="primary">surA</name>
    <name evidence="9" type="ORF">E2F43_17995</name>
</gene>
<dbReference type="GO" id="GO:0043165">
    <property type="term" value="P:Gram-negative-bacterium-type cell outer membrane assembly"/>
    <property type="evidence" value="ECO:0007669"/>
    <property type="project" value="InterPro"/>
</dbReference>
<evidence type="ECO:0000259" key="8">
    <source>
        <dbReference type="PROSITE" id="PS50198"/>
    </source>
</evidence>
<dbReference type="PANTHER" id="PTHR47637">
    <property type="entry name" value="CHAPERONE SURA"/>
    <property type="match status" value="1"/>
</dbReference>
<dbReference type="PROSITE" id="PS01096">
    <property type="entry name" value="PPIC_PPIASE_1"/>
    <property type="match status" value="1"/>
</dbReference>
<feature type="domain" description="PpiC" evidence="8">
    <location>
        <begin position="175"/>
        <end position="273"/>
    </location>
</feature>
<evidence type="ECO:0000256" key="1">
    <source>
        <dbReference type="ARBA" id="ARBA00022729"/>
    </source>
</evidence>
<reference evidence="9 10" key="1">
    <citation type="submission" date="2019-03" db="EMBL/GenBank/DDBJ databases">
        <title>Seongchinamella monodicae gen. nov., sp. nov., a novel member of the Gammaproteobacteria isolated from a tidal mudflat of beach.</title>
        <authorList>
            <person name="Yang H.G."/>
            <person name="Kang J.W."/>
            <person name="Lee S.D."/>
        </authorList>
    </citation>
    <scope>NUCLEOTIDE SEQUENCE [LARGE SCALE GENOMIC DNA]</scope>
    <source>
        <strain evidence="9 10">GH4-78</strain>
    </source>
</reference>
<keyword evidence="5 7" id="KW-0143">Chaperone</keyword>
<feature type="chain" id="PRO_5021058328" description="Chaperone SurA" evidence="7">
    <location>
        <begin position="25"/>
        <end position="425"/>
    </location>
</feature>
<dbReference type="GO" id="GO:0006457">
    <property type="term" value="P:protein folding"/>
    <property type="evidence" value="ECO:0007669"/>
    <property type="project" value="UniProtKB-UniRule"/>
</dbReference>
<dbReference type="SUPFAM" id="SSF109998">
    <property type="entry name" value="Triger factor/SurA peptide-binding domain-like"/>
    <property type="match status" value="1"/>
</dbReference>
<comment type="caution">
    <text evidence="9">The sequence shown here is derived from an EMBL/GenBank/DDBJ whole genome shotgun (WGS) entry which is preliminary data.</text>
</comment>
<dbReference type="InterPro" id="IPR023034">
    <property type="entry name" value="PPIase_SurA"/>
</dbReference>
<comment type="domain">
    <text evidence="7">The PPIase activity resides only in the second parvulin domain. The N-terminal region and the C-terminal tail are necessary and sufficient for the chaperone activity of SurA. The PPIase activity is dispensable for SurA to function as a chaperone. The N-terminal region and the C-terminal tail are also required for porin recognition.</text>
</comment>
<dbReference type="GO" id="GO:0030288">
    <property type="term" value="C:outer membrane-bounded periplasmic space"/>
    <property type="evidence" value="ECO:0007669"/>
    <property type="project" value="InterPro"/>
</dbReference>
<keyword evidence="4 7" id="KW-0697">Rotamase</keyword>
<protein>
    <recommendedName>
        <fullName evidence="7">Chaperone SurA</fullName>
    </recommendedName>
    <alternativeName>
        <fullName evidence="7">Peptidyl-prolyl cis-trans isomerase SurA</fullName>
        <shortName evidence="7">PPIase SurA</shortName>
        <ecNumber evidence="7">5.2.1.8</ecNumber>
    </alternativeName>
    <alternativeName>
        <fullName evidence="7">Rotamase SurA</fullName>
    </alternativeName>
</protein>
<dbReference type="RefSeq" id="WP_133215334.1">
    <property type="nucleotide sequence ID" value="NZ_SMSE01000005.1"/>
</dbReference>
<keyword evidence="2 7" id="KW-0677">Repeat</keyword>
<dbReference type="InterPro" id="IPR023058">
    <property type="entry name" value="PPIase_PpiC_CS"/>
</dbReference>
<dbReference type="GO" id="GO:0050821">
    <property type="term" value="P:protein stabilization"/>
    <property type="evidence" value="ECO:0007669"/>
    <property type="project" value="InterPro"/>
</dbReference>
<accession>A0A4R5LN22</accession>
<evidence type="ECO:0000256" key="3">
    <source>
        <dbReference type="ARBA" id="ARBA00022764"/>
    </source>
</evidence>
<dbReference type="Pfam" id="PF00639">
    <property type="entry name" value="Rotamase"/>
    <property type="match status" value="1"/>
</dbReference>
<evidence type="ECO:0000256" key="4">
    <source>
        <dbReference type="ARBA" id="ARBA00023110"/>
    </source>
</evidence>
<keyword evidence="1 7" id="KW-0732">Signal</keyword>
<dbReference type="AlphaFoldDB" id="A0A4R5LN22"/>
<dbReference type="Pfam" id="PF09312">
    <property type="entry name" value="SurA_N"/>
    <property type="match status" value="1"/>
</dbReference>
<dbReference type="GO" id="GO:0042277">
    <property type="term" value="F:peptide binding"/>
    <property type="evidence" value="ECO:0007669"/>
    <property type="project" value="InterPro"/>
</dbReference>
<dbReference type="PANTHER" id="PTHR47637:SF1">
    <property type="entry name" value="CHAPERONE SURA"/>
    <property type="match status" value="1"/>
</dbReference>
<dbReference type="InterPro" id="IPR050280">
    <property type="entry name" value="OMP_Chaperone_SurA"/>
</dbReference>
<dbReference type="Gene3D" id="3.10.50.40">
    <property type="match status" value="2"/>
</dbReference>
<dbReference type="PROSITE" id="PS50198">
    <property type="entry name" value="PPIC_PPIASE_2"/>
    <property type="match status" value="2"/>
</dbReference>
<dbReference type="Gene3D" id="1.10.4030.10">
    <property type="entry name" value="Porin chaperone SurA, peptide-binding domain"/>
    <property type="match status" value="1"/>
</dbReference>
<evidence type="ECO:0000256" key="5">
    <source>
        <dbReference type="ARBA" id="ARBA00023186"/>
    </source>
</evidence>
<evidence type="ECO:0000256" key="7">
    <source>
        <dbReference type="HAMAP-Rule" id="MF_01183"/>
    </source>
</evidence>
<dbReference type="SUPFAM" id="SSF54534">
    <property type="entry name" value="FKBP-like"/>
    <property type="match status" value="2"/>
</dbReference>
<dbReference type="OrthoDB" id="14196at2"/>